<proteinExistence type="predicted"/>
<keyword evidence="3" id="KW-0804">Transcription</keyword>
<evidence type="ECO:0000256" key="4">
    <source>
        <dbReference type="SAM" id="MobiDB-lite"/>
    </source>
</evidence>
<sequence length="279" mass="31667">MFHARDATDHLSMKKFFNPFPKYLQLREILRKRMQSGYEVGDRLPTEEALCKEFAVSRETVREALRSFEEEGIIVRRQGQGTFLARRFEQRGEQRLTGMSEDYTAMKLDTSSKLLGAGNVPMPDIAKLLASPSDMVFMVKRVRYFENSPLALHYAYFPPVIGEQIQHADFEVVSILSLIATELKIPHFEEKQQIEALIASPELSELLDISVGAPVLYLSRFFRMADGAPLVLFHSYYRADRYYYSLNIADVSRTPARKSVGGAAKRGATASRGARNVQT</sequence>
<dbReference type="PANTHER" id="PTHR44846">
    <property type="entry name" value="MANNOSYL-D-GLYCERATE TRANSPORT/METABOLISM SYSTEM REPRESSOR MNGR-RELATED"/>
    <property type="match status" value="1"/>
</dbReference>
<name>A0A261QZE6_9BORD</name>
<dbReference type="Pfam" id="PF00392">
    <property type="entry name" value="GntR"/>
    <property type="match status" value="1"/>
</dbReference>
<dbReference type="PANTHER" id="PTHR44846:SF1">
    <property type="entry name" value="MANNOSYL-D-GLYCERATE TRANSPORT_METABOLISM SYSTEM REPRESSOR MNGR-RELATED"/>
    <property type="match status" value="1"/>
</dbReference>
<dbReference type="SMART" id="SM00345">
    <property type="entry name" value="HTH_GNTR"/>
    <property type="match status" value="1"/>
</dbReference>
<dbReference type="Pfam" id="PF07702">
    <property type="entry name" value="UTRA"/>
    <property type="match status" value="1"/>
</dbReference>
<reference evidence="7" key="1">
    <citation type="submission" date="2017-05" db="EMBL/GenBank/DDBJ databases">
        <title>Complete and WGS of Bordetella genogroups.</title>
        <authorList>
            <person name="Spilker T."/>
            <person name="Lipuma J."/>
        </authorList>
    </citation>
    <scope>NUCLEOTIDE SEQUENCE [LARGE SCALE GENOMIC DNA]</scope>
    <source>
        <strain evidence="7">AU18089</strain>
    </source>
</reference>
<dbReference type="Gene3D" id="1.10.10.10">
    <property type="entry name" value="Winged helix-like DNA-binding domain superfamily/Winged helix DNA-binding domain"/>
    <property type="match status" value="1"/>
</dbReference>
<dbReference type="CDD" id="cd07377">
    <property type="entry name" value="WHTH_GntR"/>
    <property type="match status" value="1"/>
</dbReference>
<accession>A0A261QZE6</accession>
<evidence type="ECO:0000313" key="7">
    <source>
        <dbReference type="Proteomes" id="UP000216947"/>
    </source>
</evidence>
<dbReference type="InterPro" id="IPR011663">
    <property type="entry name" value="UTRA"/>
</dbReference>
<dbReference type="Proteomes" id="UP000216947">
    <property type="component" value="Unassembled WGS sequence"/>
</dbReference>
<dbReference type="PROSITE" id="PS50949">
    <property type="entry name" value="HTH_GNTR"/>
    <property type="match status" value="1"/>
</dbReference>
<dbReference type="InterPro" id="IPR036390">
    <property type="entry name" value="WH_DNA-bd_sf"/>
</dbReference>
<protein>
    <recommendedName>
        <fullName evidence="5">HTH gntR-type domain-containing protein</fullName>
    </recommendedName>
</protein>
<keyword evidence="1" id="KW-0805">Transcription regulation</keyword>
<feature type="domain" description="HTH gntR-type" evidence="5">
    <location>
        <begin position="20"/>
        <end position="87"/>
    </location>
</feature>
<dbReference type="AlphaFoldDB" id="A0A261QZE6"/>
<keyword evidence="7" id="KW-1185">Reference proteome</keyword>
<dbReference type="SUPFAM" id="SSF64288">
    <property type="entry name" value="Chorismate lyase-like"/>
    <property type="match status" value="1"/>
</dbReference>
<evidence type="ECO:0000256" key="3">
    <source>
        <dbReference type="ARBA" id="ARBA00023163"/>
    </source>
</evidence>
<comment type="caution">
    <text evidence="6">The sequence shown here is derived from an EMBL/GenBank/DDBJ whole genome shotgun (WGS) entry which is preliminary data.</text>
</comment>
<dbReference type="SUPFAM" id="SSF46785">
    <property type="entry name" value="Winged helix' DNA-binding domain"/>
    <property type="match status" value="1"/>
</dbReference>
<dbReference type="GO" id="GO:0003677">
    <property type="term" value="F:DNA binding"/>
    <property type="evidence" value="ECO:0007669"/>
    <property type="project" value="UniProtKB-KW"/>
</dbReference>
<evidence type="ECO:0000256" key="2">
    <source>
        <dbReference type="ARBA" id="ARBA00023125"/>
    </source>
</evidence>
<dbReference type="InterPro" id="IPR050679">
    <property type="entry name" value="Bact_HTH_transcr_reg"/>
</dbReference>
<dbReference type="SMART" id="SM00866">
    <property type="entry name" value="UTRA"/>
    <property type="match status" value="1"/>
</dbReference>
<feature type="region of interest" description="Disordered" evidence="4">
    <location>
        <begin position="260"/>
        <end position="279"/>
    </location>
</feature>
<evidence type="ECO:0000313" key="6">
    <source>
        <dbReference type="EMBL" id="OZI18096.1"/>
    </source>
</evidence>
<dbReference type="EMBL" id="NEVK01000006">
    <property type="protein sequence ID" value="OZI18096.1"/>
    <property type="molecule type" value="Genomic_DNA"/>
</dbReference>
<dbReference type="OrthoDB" id="8584262at2"/>
<keyword evidence="2" id="KW-0238">DNA-binding</keyword>
<dbReference type="InterPro" id="IPR028978">
    <property type="entry name" value="Chorismate_lyase_/UTRA_dom_sf"/>
</dbReference>
<organism evidence="6 7">
    <name type="scientific">Bordetella genomosp. 7</name>
    <dbReference type="NCBI Taxonomy" id="1416805"/>
    <lineage>
        <taxon>Bacteria</taxon>
        <taxon>Pseudomonadati</taxon>
        <taxon>Pseudomonadota</taxon>
        <taxon>Betaproteobacteria</taxon>
        <taxon>Burkholderiales</taxon>
        <taxon>Alcaligenaceae</taxon>
        <taxon>Bordetella</taxon>
    </lineage>
</organism>
<evidence type="ECO:0000256" key="1">
    <source>
        <dbReference type="ARBA" id="ARBA00023015"/>
    </source>
</evidence>
<dbReference type="InterPro" id="IPR000524">
    <property type="entry name" value="Tscrpt_reg_HTH_GntR"/>
</dbReference>
<dbReference type="GO" id="GO:0003700">
    <property type="term" value="F:DNA-binding transcription factor activity"/>
    <property type="evidence" value="ECO:0007669"/>
    <property type="project" value="InterPro"/>
</dbReference>
<dbReference type="PRINTS" id="PR00035">
    <property type="entry name" value="HTHGNTR"/>
</dbReference>
<gene>
    <name evidence="6" type="ORF">CAL19_13610</name>
</gene>
<evidence type="ECO:0000259" key="5">
    <source>
        <dbReference type="PROSITE" id="PS50949"/>
    </source>
</evidence>
<dbReference type="GO" id="GO:0045892">
    <property type="term" value="P:negative regulation of DNA-templated transcription"/>
    <property type="evidence" value="ECO:0007669"/>
    <property type="project" value="TreeGrafter"/>
</dbReference>
<dbReference type="Gene3D" id="3.40.1410.10">
    <property type="entry name" value="Chorismate lyase-like"/>
    <property type="match status" value="1"/>
</dbReference>
<dbReference type="InterPro" id="IPR036388">
    <property type="entry name" value="WH-like_DNA-bd_sf"/>
</dbReference>